<dbReference type="CDD" id="cd16326">
    <property type="entry name" value="LolB"/>
    <property type="match status" value="1"/>
</dbReference>
<keyword evidence="6 13" id="KW-0732">Signal</keyword>
<evidence type="ECO:0000256" key="1">
    <source>
        <dbReference type="ARBA" id="ARBA00004459"/>
    </source>
</evidence>
<evidence type="ECO:0000256" key="13">
    <source>
        <dbReference type="SAM" id="SignalP"/>
    </source>
</evidence>
<dbReference type="RefSeq" id="WP_187551406.1">
    <property type="nucleotide sequence ID" value="NZ_BMZL01000002.1"/>
</dbReference>
<evidence type="ECO:0000256" key="10">
    <source>
        <dbReference type="ARBA" id="ARBA00023186"/>
    </source>
</evidence>
<dbReference type="GO" id="GO:0015031">
    <property type="term" value="P:protein transport"/>
    <property type="evidence" value="ECO:0007669"/>
    <property type="project" value="UniProtKB-KW"/>
</dbReference>
<evidence type="ECO:0000313" key="15">
    <source>
        <dbReference type="Proteomes" id="UP000515804"/>
    </source>
</evidence>
<dbReference type="NCBIfam" id="TIGR00548">
    <property type="entry name" value="lolB"/>
    <property type="match status" value="1"/>
</dbReference>
<evidence type="ECO:0000256" key="2">
    <source>
        <dbReference type="ARBA" id="ARBA00009696"/>
    </source>
</evidence>
<dbReference type="Pfam" id="PF03550">
    <property type="entry name" value="LolB"/>
    <property type="match status" value="1"/>
</dbReference>
<evidence type="ECO:0000256" key="12">
    <source>
        <dbReference type="ARBA" id="ARBA00023288"/>
    </source>
</evidence>
<evidence type="ECO:0000256" key="6">
    <source>
        <dbReference type="ARBA" id="ARBA00022729"/>
    </source>
</evidence>
<accession>A0A7G9SM07</accession>
<comment type="subcellular location">
    <subcellularLocation>
        <location evidence="1">Cell outer membrane</location>
        <topology evidence="1">Lipid-anchor</topology>
    </subcellularLocation>
</comment>
<keyword evidence="7" id="KW-0653">Protein transport</keyword>
<dbReference type="GO" id="GO:0009279">
    <property type="term" value="C:cell outer membrane"/>
    <property type="evidence" value="ECO:0007669"/>
    <property type="project" value="UniProtKB-SubCell"/>
</dbReference>
<keyword evidence="12 14" id="KW-0449">Lipoprotein</keyword>
<evidence type="ECO:0000256" key="8">
    <source>
        <dbReference type="ARBA" id="ARBA00023136"/>
    </source>
</evidence>
<evidence type="ECO:0000256" key="4">
    <source>
        <dbReference type="ARBA" id="ARBA00016202"/>
    </source>
</evidence>
<evidence type="ECO:0000256" key="5">
    <source>
        <dbReference type="ARBA" id="ARBA00022448"/>
    </source>
</evidence>
<proteinExistence type="inferred from homology"/>
<feature type="chain" id="PRO_5028916787" description="Outer-membrane lipoprotein LolB" evidence="13">
    <location>
        <begin position="28"/>
        <end position="222"/>
    </location>
</feature>
<dbReference type="Proteomes" id="UP000515804">
    <property type="component" value="Chromosome"/>
</dbReference>
<keyword evidence="10" id="KW-0143">Chaperone</keyword>
<dbReference type="EMBL" id="CP060719">
    <property type="protein sequence ID" value="QNN68882.1"/>
    <property type="molecule type" value="Genomic_DNA"/>
</dbReference>
<dbReference type="SUPFAM" id="SSF89392">
    <property type="entry name" value="Prokaryotic lipoproteins and lipoprotein localization factors"/>
    <property type="match status" value="1"/>
</dbReference>
<keyword evidence="5" id="KW-0813">Transport</keyword>
<keyword evidence="15" id="KW-1185">Reference proteome</keyword>
<evidence type="ECO:0000256" key="7">
    <source>
        <dbReference type="ARBA" id="ARBA00022927"/>
    </source>
</evidence>
<gene>
    <name evidence="14" type="primary">lolB</name>
    <name evidence="14" type="ORF">H9L16_09035</name>
</gene>
<feature type="signal peptide" evidence="13">
    <location>
        <begin position="1"/>
        <end position="27"/>
    </location>
</feature>
<dbReference type="KEGG" id="tcn:H9L16_09035"/>
<dbReference type="InterPro" id="IPR029046">
    <property type="entry name" value="LolA/LolB/LppX"/>
</dbReference>
<comment type="similarity">
    <text evidence="2">Belongs to the LolB family.</text>
</comment>
<dbReference type="InterPro" id="IPR004565">
    <property type="entry name" value="OM_lipoprot_LolB"/>
</dbReference>
<dbReference type="Gene3D" id="2.50.20.10">
    <property type="entry name" value="Lipoprotein localisation LolA/LolB/LppX"/>
    <property type="match status" value="1"/>
</dbReference>
<evidence type="ECO:0000256" key="11">
    <source>
        <dbReference type="ARBA" id="ARBA00023237"/>
    </source>
</evidence>
<keyword evidence="11" id="KW-0998">Cell outer membrane</keyword>
<comment type="subunit">
    <text evidence="3">Monomer.</text>
</comment>
<evidence type="ECO:0000313" key="14">
    <source>
        <dbReference type="EMBL" id="QNN68882.1"/>
    </source>
</evidence>
<keyword evidence="9" id="KW-0564">Palmitate</keyword>
<dbReference type="PROSITE" id="PS51257">
    <property type="entry name" value="PROKAR_LIPOPROTEIN"/>
    <property type="match status" value="1"/>
</dbReference>
<sequence length="222" mass="23152">MNRQVVLAALAMVVLAGCRGLPVADQAAPVETVIGSQADSAAAIAHRQRVLQLGLAEGDCTSPAWAMTGRVALSNGKHGGSGRITWSQSAGKARIELTAPVTRQGWALDVDAEGATLHGVPDGPVRGADAAALLRERTGWDIPVAGLGCWVRGAWANEAAFGAASVGYGEDGRVQLIEQAGWTIDYADWKLDAASGVDLPARITALRNTDRVRLVVDHWSGD</sequence>
<keyword evidence="8" id="KW-0472">Membrane</keyword>
<name>A0A7G9SM07_9GAMM</name>
<dbReference type="AlphaFoldDB" id="A0A7G9SM07"/>
<organism evidence="14 15">
    <name type="scientific">Thermomonas carbonis</name>
    <dbReference type="NCBI Taxonomy" id="1463158"/>
    <lineage>
        <taxon>Bacteria</taxon>
        <taxon>Pseudomonadati</taxon>
        <taxon>Pseudomonadota</taxon>
        <taxon>Gammaproteobacteria</taxon>
        <taxon>Lysobacterales</taxon>
        <taxon>Lysobacteraceae</taxon>
        <taxon>Thermomonas</taxon>
    </lineage>
</organism>
<reference evidence="14 15" key="1">
    <citation type="submission" date="2020-08" db="EMBL/GenBank/DDBJ databases">
        <title>Genome sequence of Thermomonas carbonis KCTC 42013T.</title>
        <authorList>
            <person name="Hyun D.-W."/>
            <person name="Bae J.-W."/>
        </authorList>
    </citation>
    <scope>NUCLEOTIDE SEQUENCE [LARGE SCALE GENOMIC DNA]</scope>
    <source>
        <strain evidence="14 15">KCTC 42013</strain>
    </source>
</reference>
<protein>
    <recommendedName>
        <fullName evidence="4">Outer-membrane lipoprotein LolB</fullName>
    </recommendedName>
</protein>
<evidence type="ECO:0000256" key="3">
    <source>
        <dbReference type="ARBA" id="ARBA00011245"/>
    </source>
</evidence>
<evidence type="ECO:0000256" key="9">
    <source>
        <dbReference type="ARBA" id="ARBA00023139"/>
    </source>
</evidence>